<dbReference type="OrthoDB" id="6637919at2"/>
<name>A0A4R3I8D0_9GAMM</name>
<protein>
    <submittedName>
        <fullName evidence="1">Uncharacterized protein</fullName>
    </submittedName>
</protein>
<organism evidence="1 2">
    <name type="scientific">Reinekea marinisedimentorum</name>
    <dbReference type="NCBI Taxonomy" id="230495"/>
    <lineage>
        <taxon>Bacteria</taxon>
        <taxon>Pseudomonadati</taxon>
        <taxon>Pseudomonadota</taxon>
        <taxon>Gammaproteobacteria</taxon>
        <taxon>Oceanospirillales</taxon>
        <taxon>Saccharospirillaceae</taxon>
        <taxon>Reinekea</taxon>
    </lineage>
</organism>
<keyword evidence="2" id="KW-1185">Reference proteome</keyword>
<dbReference type="Proteomes" id="UP000295793">
    <property type="component" value="Unassembled WGS sequence"/>
</dbReference>
<proteinExistence type="predicted"/>
<accession>A0A4R3I8D0</accession>
<dbReference type="EMBL" id="SLZR01000003">
    <property type="protein sequence ID" value="TCS42513.1"/>
    <property type="molecule type" value="Genomic_DNA"/>
</dbReference>
<sequence length="267" mass="30972">MAKSVLGKCNLCNRENVELKSSHYLPNWGYKAIQKSPEGGRQKRLIRVDRNKIYYPKQQIRSYLLCEKCEIAFSSREKWARQYSHAGDLPIIDNHEEVTRISGATLCLFPQNVDIEALKYFALSVYWRFSVTGDNKTLQLGPYEERLRKYLLNGRGELNSIYLFMYLIDDTGSIPSDKMMLIPKAIKRNNPSHWVHVFQIIGLRFHMLIGKKLPENLKNTIPSFDLIRNGNSFLKVSSREDALLETLVNESMNVPLTKNVLRDFPEN</sequence>
<evidence type="ECO:0000313" key="2">
    <source>
        <dbReference type="Proteomes" id="UP000295793"/>
    </source>
</evidence>
<evidence type="ECO:0000313" key="1">
    <source>
        <dbReference type="EMBL" id="TCS42513.1"/>
    </source>
</evidence>
<reference evidence="1 2" key="1">
    <citation type="submission" date="2019-03" db="EMBL/GenBank/DDBJ databases">
        <title>Genomic Encyclopedia of Archaeal and Bacterial Type Strains, Phase II (KMG-II): from individual species to whole genera.</title>
        <authorList>
            <person name="Goeker M."/>
        </authorList>
    </citation>
    <scope>NUCLEOTIDE SEQUENCE [LARGE SCALE GENOMIC DNA]</scope>
    <source>
        <strain evidence="1 2">DSM 15388</strain>
    </source>
</reference>
<comment type="caution">
    <text evidence="1">The sequence shown here is derived from an EMBL/GenBank/DDBJ whole genome shotgun (WGS) entry which is preliminary data.</text>
</comment>
<dbReference type="AlphaFoldDB" id="A0A4R3I8D0"/>
<gene>
    <name evidence="1" type="ORF">BCF53_103174</name>
</gene>
<dbReference type="RefSeq" id="WP_132700428.1">
    <property type="nucleotide sequence ID" value="NZ_SLZR01000003.1"/>
</dbReference>